<accession>A0A8J7CM48</accession>
<feature type="non-terminal residue" evidence="3">
    <location>
        <position position="164"/>
    </location>
</feature>
<name>A0A8J7CM48_9BACT</name>
<comment type="caution">
    <text evidence="3">The sequence shown here is derived from an EMBL/GenBank/DDBJ whole genome shotgun (WGS) entry which is preliminary data.</text>
</comment>
<dbReference type="Proteomes" id="UP000648239">
    <property type="component" value="Unassembled WGS sequence"/>
</dbReference>
<dbReference type="InterPro" id="IPR011032">
    <property type="entry name" value="GroES-like_sf"/>
</dbReference>
<dbReference type="SUPFAM" id="SSF50129">
    <property type="entry name" value="GroES-like"/>
    <property type="match status" value="1"/>
</dbReference>
<gene>
    <name evidence="3" type="ORF">IFK94_12570</name>
</gene>
<evidence type="ECO:0000256" key="1">
    <source>
        <dbReference type="ARBA" id="ARBA00022857"/>
    </source>
</evidence>
<dbReference type="InterPro" id="IPR013154">
    <property type="entry name" value="ADH-like_N"/>
</dbReference>
<dbReference type="InterPro" id="IPR051603">
    <property type="entry name" value="Zinc-ADH_QOR/CCCR"/>
</dbReference>
<dbReference type="CDD" id="cd08267">
    <property type="entry name" value="MDR1"/>
    <property type="match status" value="1"/>
</dbReference>
<proteinExistence type="predicted"/>
<sequence length="164" mass="17607">MKAIVQEKYGSSDELKLREVDKPVAGDDDVLVQVRAASVHPDVWHMVSGRPAVLRLMGAGLFKPNNPIPGTDMAGVVRSVGKNVKQYRPGDEVFGETFVANQWRNGGAYAEYVSVPQECLALKPDTVTFEQAASVPTSGFIALLNLRGARQAFPGQKVLVNGAG</sequence>
<dbReference type="Pfam" id="PF08240">
    <property type="entry name" value="ADH_N"/>
    <property type="match status" value="1"/>
</dbReference>
<protein>
    <submittedName>
        <fullName evidence="3">NAD(P)-dependent alcohol dehydrogenase</fullName>
    </submittedName>
</protein>
<dbReference type="AlphaFoldDB" id="A0A8J7CM48"/>
<feature type="domain" description="Alcohol dehydrogenase-like N-terminal" evidence="2">
    <location>
        <begin position="26"/>
        <end position="125"/>
    </location>
</feature>
<dbReference type="PANTHER" id="PTHR44154:SF1">
    <property type="entry name" value="QUINONE OXIDOREDUCTASE"/>
    <property type="match status" value="1"/>
</dbReference>
<keyword evidence="1" id="KW-0521">NADP</keyword>
<organism evidence="3 4">
    <name type="scientific">Candidatus Polarisedimenticola svalbardensis</name>
    <dbReference type="NCBI Taxonomy" id="2886004"/>
    <lineage>
        <taxon>Bacteria</taxon>
        <taxon>Pseudomonadati</taxon>
        <taxon>Acidobacteriota</taxon>
        <taxon>Candidatus Polarisedimenticolia</taxon>
        <taxon>Candidatus Polarisedimenticolales</taxon>
        <taxon>Candidatus Polarisedimenticolaceae</taxon>
        <taxon>Candidatus Polarisedimenticola</taxon>
    </lineage>
</organism>
<dbReference type="PANTHER" id="PTHR44154">
    <property type="entry name" value="QUINONE OXIDOREDUCTASE"/>
    <property type="match status" value="1"/>
</dbReference>
<evidence type="ECO:0000259" key="2">
    <source>
        <dbReference type="Pfam" id="PF08240"/>
    </source>
</evidence>
<dbReference type="Gene3D" id="3.40.50.720">
    <property type="entry name" value="NAD(P)-binding Rossmann-like Domain"/>
    <property type="match status" value="1"/>
</dbReference>
<reference evidence="3 4" key="1">
    <citation type="submission" date="2020-08" db="EMBL/GenBank/DDBJ databases">
        <title>Acidobacteriota in marine sediments use diverse sulfur dissimilation pathways.</title>
        <authorList>
            <person name="Wasmund K."/>
        </authorList>
    </citation>
    <scope>NUCLEOTIDE SEQUENCE [LARGE SCALE GENOMIC DNA]</scope>
    <source>
        <strain evidence="3">MAG AM4</strain>
    </source>
</reference>
<evidence type="ECO:0000313" key="4">
    <source>
        <dbReference type="Proteomes" id="UP000648239"/>
    </source>
</evidence>
<dbReference type="EMBL" id="JACXWD010000051">
    <property type="protein sequence ID" value="MBD3868953.1"/>
    <property type="molecule type" value="Genomic_DNA"/>
</dbReference>
<evidence type="ECO:0000313" key="3">
    <source>
        <dbReference type="EMBL" id="MBD3868953.1"/>
    </source>
</evidence>
<dbReference type="Gene3D" id="3.90.180.10">
    <property type="entry name" value="Medium-chain alcohol dehydrogenases, catalytic domain"/>
    <property type="match status" value="1"/>
</dbReference>